<reference evidence="2" key="1">
    <citation type="submission" date="2019-11" db="EMBL/GenBank/DDBJ databases">
        <authorList>
            <person name="Feng L."/>
        </authorList>
    </citation>
    <scope>NUCLEOTIDE SEQUENCE</scope>
    <source>
        <strain evidence="2">AundefinedLFYP135</strain>
    </source>
</reference>
<dbReference type="EMBL" id="CACRSL010000004">
    <property type="protein sequence ID" value="VYT21633.1"/>
    <property type="molecule type" value="Genomic_DNA"/>
</dbReference>
<gene>
    <name evidence="2" type="ORF">AULFYP135_02085</name>
</gene>
<evidence type="ECO:0000259" key="1">
    <source>
        <dbReference type="Pfam" id="PF02887"/>
    </source>
</evidence>
<dbReference type="SUPFAM" id="SSF52935">
    <property type="entry name" value="PK C-terminal domain-like"/>
    <property type="match status" value="1"/>
</dbReference>
<dbReference type="InterPro" id="IPR015795">
    <property type="entry name" value="Pyrv_Knase_C"/>
</dbReference>
<dbReference type="GO" id="GO:0016301">
    <property type="term" value="F:kinase activity"/>
    <property type="evidence" value="ECO:0007669"/>
    <property type="project" value="UniProtKB-KW"/>
</dbReference>
<dbReference type="Pfam" id="PF02887">
    <property type="entry name" value="PK_C"/>
    <property type="match status" value="1"/>
</dbReference>
<dbReference type="InterPro" id="IPR015074">
    <property type="entry name" value="DUF1867"/>
</dbReference>
<dbReference type="InterPro" id="IPR036918">
    <property type="entry name" value="Pyrv_Knase_C_sf"/>
</dbReference>
<keyword evidence="2" id="KW-0808">Transferase</keyword>
<dbReference type="PIRSF" id="PIRSF016138">
    <property type="entry name" value="UCP016138"/>
    <property type="match status" value="1"/>
</dbReference>
<keyword evidence="2" id="KW-0670">Pyruvate</keyword>
<name>A0A6N2UWP7_9FIRM</name>
<dbReference type="Gene3D" id="3.40.1380.20">
    <property type="entry name" value="Pyruvate kinase, C-terminal domain"/>
    <property type="match status" value="1"/>
</dbReference>
<protein>
    <submittedName>
        <fullName evidence="2">Pyruvate kinase, alpha/beta domain</fullName>
    </submittedName>
</protein>
<proteinExistence type="predicted"/>
<evidence type="ECO:0000313" key="2">
    <source>
        <dbReference type="EMBL" id="VYT21633.1"/>
    </source>
</evidence>
<accession>A0A6N2UWP7</accession>
<keyword evidence="2" id="KW-0418">Kinase</keyword>
<feature type="domain" description="Pyruvate kinase C-terminal" evidence="1">
    <location>
        <begin position="13"/>
        <end position="160"/>
    </location>
</feature>
<dbReference type="AlphaFoldDB" id="A0A6N2UWP7"/>
<sequence length="184" mass="19320">MYFEKPGKQNTEETVNIALQAAKELGIDTIVVATNTGDTADLLKDAARSGLHVVAVSHCFGFKDPEVQEMPAERKAALEAAGIQVYTATHVLSGAERGLSAKFGGISPIEVMAYSLRMLGQGTKVAVECSVMALDGGMIPYQKPVIAIGGTGRGADTALVLRAAHAANILDTKIDRVLCKPVLL</sequence>
<organism evidence="2">
    <name type="scientific">uncultured Anaerotruncus sp</name>
    <dbReference type="NCBI Taxonomy" id="905011"/>
    <lineage>
        <taxon>Bacteria</taxon>
        <taxon>Bacillati</taxon>
        <taxon>Bacillota</taxon>
        <taxon>Clostridia</taxon>
        <taxon>Eubacteriales</taxon>
        <taxon>Oscillospiraceae</taxon>
        <taxon>Anaerotruncus</taxon>
        <taxon>environmental samples</taxon>
    </lineage>
</organism>